<comment type="subcellular location">
    <subcellularLocation>
        <location evidence="1 7">Cell membrane</location>
        <topology evidence="1 7">Multi-pass membrane protein</topology>
    </subcellularLocation>
</comment>
<dbReference type="InterPro" id="IPR035906">
    <property type="entry name" value="MetI-like_sf"/>
</dbReference>
<evidence type="ECO:0000256" key="1">
    <source>
        <dbReference type="ARBA" id="ARBA00004651"/>
    </source>
</evidence>
<organism evidence="9 10">
    <name type="scientific">Gemelliphila palaticanis</name>
    <dbReference type="NCBI Taxonomy" id="81950"/>
    <lineage>
        <taxon>Bacteria</taxon>
        <taxon>Bacillati</taxon>
        <taxon>Bacillota</taxon>
        <taxon>Bacilli</taxon>
        <taxon>Bacillales</taxon>
        <taxon>Gemellaceae</taxon>
        <taxon>Gemelliphila</taxon>
    </lineage>
</organism>
<evidence type="ECO:0000256" key="4">
    <source>
        <dbReference type="ARBA" id="ARBA00022692"/>
    </source>
</evidence>
<feature type="transmembrane region" description="Helical" evidence="7">
    <location>
        <begin position="149"/>
        <end position="171"/>
    </location>
</feature>
<dbReference type="PANTHER" id="PTHR30450">
    <property type="entry name" value="ABC TRANSPORTER PERMEASE"/>
    <property type="match status" value="1"/>
</dbReference>
<gene>
    <name evidence="9" type="ORF">HZY85_05770</name>
</gene>
<evidence type="ECO:0000256" key="5">
    <source>
        <dbReference type="ARBA" id="ARBA00022989"/>
    </source>
</evidence>
<dbReference type="RefSeq" id="WP_179941487.1">
    <property type="nucleotide sequence ID" value="NZ_JACBYF010000011.1"/>
</dbReference>
<evidence type="ECO:0000313" key="10">
    <source>
        <dbReference type="Proteomes" id="UP000531840"/>
    </source>
</evidence>
<feature type="transmembrane region" description="Helical" evidence="7">
    <location>
        <begin position="191"/>
        <end position="214"/>
    </location>
</feature>
<keyword evidence="5 7" id="KW-1133">Transmembrane helix</keyword>
<sequence length="221" mass="25247">MINLIEKNYDKIIEAFWETNFMVFTSMIICFILSIPLGVLLFSLNKDYIIKNNIAYQILSILLNMLRSVPFLIFIFILIPVSRFLFSTSFGNLAATLPLTLVSISLYTRFVEQALLNVPNKIVDRAVSMGANKIQIIRYFLIPSIKVDLVLSFTSVTISILSYSTVMGVIGAGGLGEFAFRYGYQEYDYPLMYLIVIIFIIYVYIIQNIGYFIANKISKKQ</sequence>
<feature type="transmembrane region" description="Helical" evidence="7">
    <location>
        <begin position="20"/>
        <end position="42"/>
    </location>
</feature>
<dbReference type="Proteomes" id="UP000531840">
    <property type="component" value="Unassembled WGS sequence"/>
</dbReference>
<dbReference type="EMBL" id="JACBYF010000011">
    <property type="protein sequence ID" value="NYS47699.1"/>
    <property type="molecule type" value="Genomic_DNA"/>
</dbReference>
<proteinExistence type="inferred from homology"/>
<dbReference type="Gene3D" id="1.10.3720.10">
    <property type="entry name" value="MetI-like"/>
    <property type="match status" value="1"/>
</dbReference>
<keyword evidence="10" id="KW-1185">Reference proteome</keyword>
<name>A0ABX2T2K3_9BACL</name>
<feature type="transmembrane region" description="Helical" evidence="7">
    <location>
        <begin position="85"/>
        <end position="107"/>
    </location>
</feature>
<reference evidence="9 10" key="1">
    <citation type="submission" date="2020-07" db="EMBL/GenBank/DDBJ databases">
        <title>MOT database genomes.</title>
        <authorList>
            <person name="Joseph S."/>
            <person name="Aduse-Opoku J."/>
            <person name="Hashim A."/>
            <person name="Wade W."/>
            <person name="Curtis M."/>
        </authorList>
    </citation>
    <scope>NUCLEOTIDE SEQUENCE [LARGE SCALE GENOMIC DNA]</scope>
    <source>
        <strain evidence="9 10">CIP 106318</strain>
    </source>
</reference>
<keyword evidence="3" id="KW-1003">Cell membrane</keyword>
<accession>A0ABX2T2K3</accession>
<comment type="caution">
    <text evidence="9">The sequence shown here is derived from an EMBL/GenBank/DDBJ whole genome shotgun (WGS) entry which is preliminary data.</text>
</comment>
<dbReference type="PANTHER" id="PTHR30450:SF1">
    <property type="entry name" value="D-METHIONINE TRANSPORT SYSTEM PERMEASE PROTEIN METI-RELATED"/>
    <property type="match status" value="1"/>
</dbReference>
<dbReference type="PROSITE" id="PS50928">
    <property type="entry name" value="ABC_TM1"/>
    <property type="match status" value="1"/>
</dbReference>
<feature type="transmembrane region" description="Helical" evidence="7">
    <location>
        <begin position="54"/>
        <end position="79"/>
    </location>
</feature>
<dbReference type="SUPFAM" id="SSF161098">
    <property type="entry name" value="MetI-like"/>
    <property type="match status" value="1"/>
</dbReference>
<keyword evidence="2 7" id="KW-0813">Transport</keyword>
<keyword evidence="4 7" id="KW-0812">Transmembrane</keyword>
<evidence type="ECO:0000313" key="9">
    <source>
        <dbReference type="EMBL" id="NYS47699.1"/>
    </source>
</evidence>
<dbReference type="InterPro" id="IPR000515">
    <property type="entry name" value="MetI-like"/>
</dbReference>
<evidence type="ECO:0000256" key="3">
    <source>
        <dbReference type="ARBA" id="ARBA00022475"/>
    </source>
</evidence>
<feature type="domain" description="ABC transmembrane type-1" evidence="8">
    <location>
        <begin position="16"/>
        <end position="210"/>
    </location>
</feature>
<evidence type="ECO:0000256" key="2">
    <source>
        <dbReference type="ARBA" id="ARBA00022448"/>
    </source>
</evidence>
<protein>
    <submittedName>
        <fullName evidence="9">ABC transporter permease</fullName>
    </submittedName>
</protein>
<comment type="similarity">
    <text evidence="7">Belongs to the binding-protein-dependent transport system permease family.</text>
</comment>
<keyword evidence="6 7" id="KW-0472">Membrane</keyword>
<dbReference type="CDD" id="cd06261">
    <property type="entry name" value="TM_PBP2"/>
    <property type="match status" value="1"/>
</dbReference>
<dbReference type="InterPro" id="IPR051322">
    <property type="entry name" value="AA_ABC_Transporter_Permease"/>
</dbReference>
<evidence type="ECO:0000256" key="7">
    <source>
        <dbReference type="RuleBase" id="RU363032"/>
    </source>
</evidence>
<evidence type="ECO:0000256" key="6">
    <source>
        <dbReference type="ARBA" id="ARBA00023136"/>
    </source>
</evidence>
<dbReference type="Pfam" id="PF00528">
    <property type="entry name" value="BPD_transp_1"/>
    <property type="match status" value="1"/>
</dbReference>
<evidence type="ECO:0000259" key="8">
    <source>
        <dbReference type="PROSITE" id="PS50928"/>
    </source>
</evidence>